<evidence type="ECO:0000259" key="1">
    <source>
        <dbReference type="Pfam" id="PF08241"/>
    </source>
</evidence>
<evidence type="ECO:0000313" key="15">
    <source>
        <dbReference type="Proteomes" id="UP000286510"/>
    </source>
</evidence>
<dbReference type="Gene3D" id="3.40.50.150">
    <property type="entry name" value="Vaccinia Virus protein VP39"/>
    <property type="match status" value="1"/>
</dbReference>
<evidence type="ECO:0000313" key="3">
    <source>
        <dbReference type="EMBL" id="RHY06578.1"/>
    </source>
</evidence>
<dbReference type="VEuPathDB" id="FungiDB:H257_06181"/>
<dbReference type="Proteomes" id="UP000265427">
    <property type="component" value="Unassembled WGS sequence"/>
</dbReference>
<dbReference type="Pfam" id="PF08241">
    <property type="entry name" value="Methyltransf_11"/>
    <property type="match status" value="1"/>
</dbReference>
<gene>
    <name evidence="3" type="ORF">DYB25_013103</name>
    <name evidence="8" type="ORF">DYB26_013988</name>
    <name evidence="6" type="ORF">DYB30_013080</name>
    <name evidence="7" type="ORF">DYB31_014696</name>
    <name evidence="5" type="ORF">DYB34_013073</name>
    <name evidence="2" type="ORF">DYB36_013121</name>
    <name evidence="4" type="ORF">DYB38_010660</name>
</gene>
<dbReference type="EMBL" id="QUSZ01008324">
    <property type="protein sequence ID" value="RHY00569.1"/>
    <property type="molecule type" value="Genomic_DNA"/>
</dbReference>
<evidence type="ECO:0000313" key="10">
    <source>
        <dbReference type="Proteomes" id="UP000265716"/>
    </source>
</evidence>
<dbReference type="Proteomes" id="UP000266239">
    <property type="component" value="Unassembled WGS sequence"/>
</dbReference>
<evidence type="ECO:0000313" key="7">
    <source>
        <dbReference type="EMBL" id="RHZ04446.1"/>
    </source>
</evidence>
<dbReference type="EMBL" id="QUTC01003010">
    <property type="protein sequence ID" value="RHY72003.1"/>
    <property type="molecule type" value="Genomic_DNA"/>
</dbReference>
<accession>A0A397ALC1</accession>
<dbReference type="SUPFAM" id="SSF53335">
    <property type="entry name" value="S-adenosyl-L-methionine-dependent methyltransferases"/>
    <property type="match status" value="1"/>
</dbReference>
<dbReference type="Proteomes" id="UP000266643">
    <property type="component" value="Unassembled WGS sequence"/>
</dbReference>
<sequence>MADIVHRINGHVATREWMHQFATDPSGFMTKVVESQDTDNQELVEPARVVEDEDAVQEDETRPDYPFHAFDKLDEVLHLQDRHPSAVYDIVEIGAGQGKLTKALKRVLPGGTRFAAVEPNNDRRTEFRDFVSDVPVFDGTASATTLPNESVGNIAIGHAFHCMAKANALDEFHRILVPNGRLGIMLNTGDFNSCPFMQDVERVVKSFNAAYVPSQPNHDQLQQIFHDRPHLFSPMQSQRIDTVFSASVDGIVDYLMSTCVMANLSHRRQTDVRLSIARLIEMNPDVTEDDHGEHKLELPCLVELHWVQKAQALQDIPAQQHPDDVVMQSC</sequence>
<evidence type="ECO:0000313" key="8">
    <source>
        <dbReference type="EMBL" id="RHZ40486.1"/>
    </source>
</evidence>
<dbReference type="Proteomes" id="UP000265716">
    <property type="component" value="Unassembled WGS sequence"/>
</dbReference>
<organism evidence="3 12">
    <name type="scientific">Aphanomyces astaci</name>
    <name type="common">Crayfish plague agent</name>
    <dbReference type="NCBI Taxonomy" id="112090"/>
    <lineage>
        <taxon>Eukaryota</taxon>
        <taxon>Sar</taxon>
        <taxon>Stramenopiles</taxon>
        <taxon>Oomycota</taxon>
        <taxon>Saprolegniomycetes</taxon>
        <taxon>Saprolegniales</taxon>
        <taxon>Verrucalvaceae</taxon>
        <taxon>Aphanomyces</taxon>
    </lineage>
</organism>
<evidence type="ECO:0000313" key="13">
    <source>
        <dbReference type="Proteomes" id="UP000266643"/>
    </source>
</evidence>
<evidence type="ECO:0000313" key="11">
    <source>
        <dbReference type="Proteomes" id="UP000266196"/>
    </source>
</evidence>
<dbReference type="EMBL" id="QUTE01013467">
    <property type="protein sequence ID" value="RHZ04446.1"/>
    <property type="molecule type" value="Genomic_DNA"/>
</dbReference>
<reference evidence="9 10" key="1">
    <citation type="submission" date="2018-08" db="EMBL/GenBank/DDBJ databases">
        <title>Aphanomyces genome sequencing and annotation.</title>
        <authorList>
            <person name="Minardi D."/>
            <person name="Oidtmann B."/>
            <person name="Van Der Giezen M."/>
            <person name="Studholme D.J."/>
        </authorList>
    </citation>
    <scope>NUCLEOTIDE SEQUENCE [LARGE SCALE GENOMIC DNA]</scope>
    <source>
        <strain evidence="7 11">197901</strain>
        <strain evidence="6 13">D2</strain>
        <strain evidence="8 15">FDL457</strain>
        <strain evidence="2 9">Kv</strain>
        <strain evidence="4 10">SA</strain>
        <strain evidence="5 14">Si</strain>
        <strain evidence="3 12">Yx</strain>
    </source>
</reference>
<dbReference type="GO" id="GO:0008757">
    <property type="term" value="F:S-adenosylmethionine-dependent methyltransferase activity"/>
    <property type="evidence" value="ECO:0007669"/>
    <property type="project" value="InterPro"/>
</dbReference>
<dbReference type="Proteomes" id="UP000266196">
    <property type="component" value="Unassembled WGS sequence"/>
</dbReference>
<feature type="domain" description="Methyltransferase type 11" evidence="1">
    <location>
        <begin position="91"/>
        <end position="182"/>
    </location>
</feature>
<dbReference type="InterPro" id="IPR029063">
    <property type="entry name" value="SAM-dependent_MTases_sf"/>
</dbReference>
<evidence type="ECO:0000313" key="6">
    <source>
        <dbReference type="EMBL" id="RHY74940.1"/>
    </source>
</evidence>
<evidence type="ECO:0000313" key="12">
    <source>
        <dbReference type="Proteomes" id="UP000266239"/>
    </source>
</evidence>
<comment type="caution">
    <text evidence="3">The sequence shown here is derived from an EMBL/GenBank/DDBJ whole genome shotgun (WGS) entry which is preliminary data.</text>
</comment>
<proteinExistence type="predicted"/>
<dbReference type="AlphaFoldDB" id="A0A397ALC1"/>
<protein>
    <recommendedName>
        <fullName evidence="1">Methyltransferase type 11 domain-containing protein</fullName>
    </recommendedName>
</protein>
<dbReference type="EMBL" id="QUTF01006544">
    <property type="protein sequence ID" value="RHZ40486.1"/>
    <property type="molecule type" value="Genomic_DNA"/>
</dbReference>
<evidence type="ECO:0000313" key="9">
    <source>
        <dbReference type="Proteomes" id="UP000265427"/>
    </source>
</evidence>
<evidence type="ECO:0000313" key="5">
    <source>
        <dbReference type="EMBL" id="RHY72174.1"/>
    </source>
</evidence>
<dbReference type="EMBL" id="QUTA01007558">
    <property type="protein sequence ID" value="RHY06578.1"/>
    <property type="molecule type" value="Genomic_DNA"/>
</dbReference>
<evidence type="ECO:0000313" key="2">
    <source>
        <dbReference type="EMBL" id="RHY00569.1"/>
    </source>
</evidence>
<name>A0A397ALC1_APHAT</name>
<evidence type="ECO:0000313" key="14">
    <source>
        <dbReference type="Proteomes" id="UP000283543"/>
    </source>
</evidence>
<dbReference type="Proteomes" id="UP000283543">
    <property type="component" value="Unassembled WGS sequence"/>
</dbReference>
<dbReference type="VEuPathDB" id="FungiDB:H257_06183"/>
<dbReference type="Proteomes" id="UP000286510">
    <property type="component" value="Unassembled WGS sequence"/>
</dbReference>
<dbReference type="InterPro" id="IPR013216">
    <property type="entry name" value="Methyltransf_11"/>
</dbReference>
<evidence type="ECO:0000313" key="4">
    <source>
        <dbReference type="EMBL" id="RHY72003.1"/>
    </source>
</evidence>
<dbReference type="EMBL" id="QUTD01002845">
    <property type="protein sequence ID" value="RHY74940.1"/>
    <property type="molecule type" value="Genomic_DNA"/>
</dbReference>
<dbReference type="EMBL" id="QUTB01002558">
    <property type="protein sequence ID" value="RHY72174.1"/>
    <property type="molecule type" value="Genomic_DNA"/>
</dbReference>